<dbReference type="InterPro" id="IPR027417">
    <property type="entry name" value="P-loop_NTPase"/>
</dbReference>
<comment type="caution">
    <text evidence="3">The sequence shown here is derived from an EMBL/GenBank/DDBJ whole genome shotgun (WGS) entry which is preliminary data.</text>
</comment>
<dbReference type="Gene3D" id="3.40.50.300">
    <property type="entry name" value="P-loop containing nucleotide triphosphate hydrolases"/>
    <property type="match status" value="2"/>
</dbReference>
<proteinExistence type="predicted"/>
<dbReference type="GO" id="GO:0006797">
    <property type="term" value="P:polyphosphate metabolic process"/>
    <property type="evidence" value="ECO:0007669"/>
    <property type="project" value="InterPro"/>
</dbReference>
<gene>
    <name evidence="3" type="primary">pap</name>
    <name evidence="3" type="ORF">CUS_6717</name>
</gene>
<feature type="domain" description="Polyphosphate kinase-2-related" evidence="2">
    <location>
        <begin position="275"/>
        <end position="497"/>
    </location>
</feature>
<evidence type="ECO:0000256" key="1">
    <source>
        <dbReference type="SAM" id="Coils"/>
    </source>
</evidence>
<dbReference type="AlphaFoldDB" id="E9SCW3"/>
<reference evidence="3 4" key="1">
    <citation type="submission" date="2011-02" db="EMBL/GenBank/DDBJ databases">
        <authorList>
            <person name="Nelson K.E."/>
            <person name="Sutton G."/>
            <person name="Torralba M."/>
            <person name="Durkin S."/>
            <person name="Harkins D."/>
            <person name="Montgomery R."/>
            <person name="Ziemer C."/>
            <person name="Klaassens E."/>
            <person name="Ocuiv P."/>
            <person name="Morrison M."/>
        </authorList>
    </citation>
    <scope>NUCLEOTIDE SEQUENCE [LARGE SCALE GENOMIC DNA]</scope>
    <source>
        <strain evidence="3 4">8</strain>
    </source>
</reference>
<dbReference type="Proteomes" id="UP000004259">
    <property type="component" value="Unassembled WGS sequence"/>
</dbReference>
<keyword evidence="1" id="KW-0175">Coiled coil</keyword>
<dbReference type="EC" id="2.7.4.-" evidence="3"/>
<organism evidence="3 4">
    <name type="scientific">Ruminococcus albus 8</name>
    <dbReference type="NCBI Taxonomy" id="246199"/>
    <lineage>
        <taxon>Bacteria</taxon>
        <taxon>Bacillati</taxon>
        <taxon>Bacillota</taxon>
        <taxon>Clostridia</taxon>
        <taxon>Eubacteriales</taxon>
        <taxon>Oscillospiraceae</taxon>
        <taxon>Ruminococcus</taxon>
    </lineage>
</organism>
<dbReference type="GO" id="GO:0043751">
    <property type="term" value="F:polyphosphate:AMP phosphotransferase activity"/>
    <property type="evidence" value="ECO:0007669"/>
    <property type="project" value="InterPro"/>
</dbReference>
<dbReference type="PANTHER" id="PTHR34383">
    <property type="entry name" value="POLYPHOSPHATE:AMP PHOSPHOTRANSFERASE-RELATED"/>
    <property type="match status" value="1"/>
</dbReference>
<dbReference type="Pfam" id="PF03976">
    <property type="entry name" value="PPK2"/>
    <property type="match status" value="2"/>
</dbReference>
<dbReference type="InterPro" id="IPR022489">
    <property type="entry name" value="PolyP_AMP_Tfrase"/>
</dbReference>
<dbReference type="SUPFAM" id="SSF52540">
    <property type="entry name" value="P-loop containing nucleoside triphosphate hydrolases"/>
    <property type="match status" value="2"/>
</dbReference>
<feature type="domain" description="Polyphosphate kinase-2-related" evidence="2">
    <location>
        <begin position="11"/>
        <end position="232"/>
    </location>
</feature>
<dbReference type="PANTHER" id="PTHR34383:SF3">
    <property type="entry name" value="POLYPHOSPHATE:AMP PHOSPHOTRANSFERASE"/>
    <property type="match status" value="1"/>
</dbReference>
<dbReference type="OrthoDB" id="9775224at2"/>
<dbReference type="STRING" id="246199.CUS_6717"/>
<evidence type="ECO:0000313" key="4">
    <source>
        <dbReference type="Proteomes" id="UP000004259"/>
    </source>
</evidence>
<name>E9SCW3_RUMAL</name>
<feature type="coiled-coil region" evidence="1">
    <location>
        <begin position="477"/>
        <end position="504"/>
    </location>
</feature>
<dbReference type="NCBIfam" id="TIGR03708">
    <property type="entry name" value="poly_P_AMP_trns"/>
    <property type="match status" value="1"/>
</dbReference>
<keyword evidence="3" id="KW-0808">Transferase</keyword>
<dbReference type="RefSeq" id="WP_002849979.1">
    <property type="nucleotide sequence ID" value="NZ_ADKM02000085.1"/>
</dbReference>
<dbReference type="InterPro" id="IPR022488">
    <property type="entry name" value="PPK2-related"/>
</dbReference>
<dbReference type="EMBL" id="ADKM02000085">
    <property type="protein sequence ID" value="EGC02914.1"/>
    <property type="molecule type" value="Genomic_DNA"/>
</dbReference>
<evidence type="ECO:0000313" key="3">
    <source>
        <dbReference type="EMBL" id="EGC02914.1"/>
    </source>
</evidence>
<accession>E9SCW3</accession>
<keyword evidence="4" id="KW-1185">Reference proteome</keyword>
<evidence type="ECO:0000259" key="2">
    <source>
        <dbReference type="Pfam" id="PF03976"/>
    </source>
</evidence>
<sequence length="505" mass="59691">MLETIEQRKTKKADAIDELTAMRSELIDLANAAKANKIPVIITIDGWSAAGKGSQIAKLIKYMDPRFYNVESIRTPNVVELRKPWLHRFWQRLPKQGEFLILDGSWYRDTVNAYMFEEISKSEYKARIEDINTFERQLADDGYLIIKFFLHITKDEQAKRLQKLSASEITRWRVNEQDIINNENYEKFFKRYDKTLMRTNTAFAPWHIIAANDKVTAQFSIMMTVTNAIKGACAAKAEGRQFFDKPEFPVIDYVKPEFKMAKPKKLSEVDMDKSLTDEEYAAKLEKYQTRLFELQNRCYQKKIPVIIAYEGWDAGGKGGNIKRVAAALDPRGYEVKPIAAPEPSELARHYLWRFWTRLENDGHFTIFDRTWYGRVMVEPIEKITPQERADMAYQEINEFEHQLTEWGAVVIKFWINIDKDEQYRRFKERESTPSKQWKITDEDWRNREKWDEYEKAVDRMVELTSTNFAPWTIVEGNDKKYARIKALKTICKRLEERLLELDDLR</sequence>
<protein>
    <submittedName>
        <fullName evidence="3">Polyphosphate:AMP phosphotransferase</fullName>
        <ecNumber evidence="3">2.7.4.-</ecNumber>
    </submittedName>
</protein>
<dbReference type="eggNOG" id="COG2326">
    <property type="taxonomic scope" value="Bacteria"/>
</dbReference>